<proteinExistence type="predicted"/>
<evidence type="ECO:0000313" key="1">
    <source>
        <dbReference type="EMBL" id="MBT1686654.1"/>
    </source>
</evidence>
<gene>
    <name evidence="1" type="ORF">KK078_08810</name>
</gene>
<reference evidence="1 2" key="1">
    <citation type="submission" date="2021-05" db="EMBL/GenBank/DDBJ databases">
        <title>A Polyphasic approach of four new species of the genus Ohtaekwangia: Ohtaekwangia histidinii sp. nov., Ohtaekwangia cretensis sp. nov., Ohtaekwangia indiensis sp. nov., Ohtaekwangia reichenbachii sp. nov. from diverse environment.</title>
        <authorList>
            <person name="Octaviana S."/>
        </authorList>
    </citation>
    <scope>NUCLEOTIDE SEQUENCE [LARGE SCALE GENOMIC DNA]</scope>
    <source>
        <strain evidence="1 2">PWU37</strain>
    </source>
</reference>
<protein>
    <submittedName>
        <fullName evidence="1">DUF4249 family protein</fullName>
    </submittedName>
</protein>
<dbReference type="RefSeq" id="WP_254089891.1">
    <property type="nucleotide sequence ID" value="NZ_JAHESC010000010.1"/>
</dbReference>
<comment type="caution">
    <text evidence="1">The sequence shown here is derived from an EMBL/GenBank/DDBJ whole genome shotgun (WGS) entry which is preliminary data.</text>
</comment>
<keyword evidence="2" id="KW-1185">Reference proteome</keyword>
<dbReference type="Pfam" id="PF14054">
    <property type="entry name" value="DUF4249"/>
    <property type="match status" value="1"/>
</dbReference>
<dbReference type="PROSITE" id="PS51257">
    <property type="entry name" value="PROKAR_LIPOPROTEIN"/>
    <property type="match status" value="1"/>
</dbReference>
<dbReference type="InterPro" id="IPR025345">
    <property type="entry name" value="DUF4249"/>
</dbReference>
<accession>A0AAP2D7N3</accession>
<sequence length="294" mass="32902">MRQRTRTQQHGMIGAGLLALGFLVGSCLPDPLPVTGIPVLKPEIVVSTQIIPDASLAVLLTKSFGALDFSDDSDPQELIEQIAVDDAVVTVTGPDSTYRLINLGTGVYGGIYIPFQPRASYRLDVTSESLGSVTATTTVQPPVSFDELITELYFNGFDDTLLQVTHQFADPVGKDWYMINVQDLRRQDALENLLNPRSFTRLIDDANFDGRNHRESFRVIYRDYYVGDTTAIYLARISEEYYNFMKLRLDNRYSFTEYLSEPVNYPTNVVGGKGFFNLQVPDVRIVIVGTEGME</sequence>
<evidence type="ECO:0000313" key="2">
    <source>
        <dbReference type="Proteomes" id="UP001319180"/>
    </source>
</evidence>
<organism evidence="1 2">
    <name type="scientific">Dawidia soli</name>
    <dbReference type="NCBI Taxonomy" id="2782352"/>
    <lineage>
        <taxon>Bacteria</taxon>
        <taxon>Pseudomonadati</taxon>
        <taxon>Bacteroidota</taxon>
        <taxon>Cytophagia</taxon>
        <taxon>Cytophagales</taxon>
        <taxon>Chryseotaleaceae</taxon>
        <taxon>Dawidia</taxon>
    </lineage>
</organism>
<dbReference type="EMBL" id="JAHESC010000010">
    <property type="protein sequence ID" value="MBT1686654.1"/>
    <property type="molecule type" value="Genomic_DNA"/>
</dbReference>
<name>A0AAP2D7N3_9BACT</name>
<dbReference type="AlphaFoldDB" id="A0AAP2D7N3"/>
<dbReference type="Proteomes" id="UP001319180">
    <property type="component" value="Unassembled WGS sequence"/>
</dbReference>